<comment type="subunit">
    <text evidence="10">Monomer.</text>
</comment>
<dbReference type="GO" id="GO:0006400">
    <property type="term" value="P:tRNA modification"/>
    <property type="evidence" value="ECO:0007669"/>
    <property type="project" value="TreeGrafter"/>
</dbReference>
<dbReference type="InterPro" id="IPR039657">
    <property type="entry name" value="Dimethylallyltransferase"/>
</dbReference>
<sequence>MMANTEPRAGGSDLIAIVGATGTGKSALSIALAESICADGGRAEIVNTDATQLYRGMDIGTAKLSVAERRGVPHHLLDVLDVTEDTSVACYQAEARVAVDEILARGATPILVGGSGLYVSSVLFEFSFAGTDPLIRRHFEQIAEREGAAVLFARLRAINAEVAERIGRYNVRRLVRALEIAELTGAPHDALMSDTPAPWRPARVLALEAPREELVARLNRRVERIWAEGMLDEIERLIPLGLEQGVTARRAIGYEQALAQRAGTITQEEAIAATQALNRRYARRQNSWFRRYRSAHWLPYDAPDLLERACAVVQPVVPMPR</sequence>
<evidence type="ECO:0000313" key="15">
    <source>
        <dbReference type="Proteomes" id="UP000052979"/>
    </source>
</evidence>
<gene>
    <name evidence="10" type="primary">miaA</name>
    <name evidence="14" type="ORF">VT73_05370</name>
</gene>
<keyword evidence="4 10" id="KW-0808">Transferase</keyword>
<evidence type="ECO:0000256" key="10">
    <source>
        <dbReference type="HAMAP-Rule" id="MF_00185"/>
    </source>
</evidence>
<dbReference type="HAMAP" id="MF_00185">
    <property type="entry name" value="IPP_trans"/>
    <property type="match status" value="1"/>
</dbReference>
<dbReference type="InterPro" id="IPR027417">
    <property type="entry name" value="P-loop_NTPase"/>
</dbReference>
<comment type="function">
    <text evidence="2 10 12">Catalyzes the transfer of a dimethylallyl group onto the adenine at position 37 in tRNAs that read codons beginning with uridine, leading to the formation of N6-(dimethylallyl)adenosine (i(6)A).</text>
</comment>
<evidence type="ECO:0000256" key="7">
    <source>
        <dbReference type="ARBA" id="ARBA00022840"/>
    </source>
</evidence>
<reference evidence="14 15" key="1">
    <citation type="submission" date="2015-04" db="EMBL/GenBank/DDBJ databases">
        <title>Draft genome sequence of Rathayibacter toxicus strain FH-142 (AKA 70134 or CS 32), a Western Australian isolate.</title>
        <authorList>
            <consortium name="Consortium for Microbial Forensics and Genomics (microFORGE)"/>
            <person name="Knight B.M."/>
            <person name="Roberts D.P."/>
            <person name="Lin D."/>
            <person name="Hari K."/>
            <person name="Fletcher J."/>
            <person name="Melcher U."/>
            <person name="Blagden T."/>
            <person name="Luster D.G."/>
            <person name="Sechler A.J."/>
            <person name="Schneider W.L."/>
            <person name="Winegar R.A."/>
        </authorList>
    </citation>
    <scope>NUCLEOTIDE SEQUENCE [LARGE SCALE GENOMIC DNA]</scope>
    <source>
        <strain evidence="14 15">FH142</strain>
    </source>
</reference>
<feature type="site" description="Interaction with substrate tRNA" evidence="10">
    <location>
        <position position="115"/>
    </location>
</feature>
<dbReference type="PATRIC" id="fig|145458.8.peg.1212"/>
<feature type="binding site" evidence="10">
    <location>
        <begin position="19"/>
        <end position="26"/>
    </location>
    <ligand>
        <name>ATP</name>
        <dbReference type="ChEBI" id="CHEBI:30616"/>
    </ligand>
</feature>
<dbReference type="GO" id="GO:0052381">
    <property type="term" value="F:tRNA dimethylallyltransferase activity"/>
    <property type="evidence" value="ECO:0007669"/>
    <property type="project" value="UniProtKB-UniRule"/>
</dbReference>
<keyword evidence="7 10" id="KW-0067">ATP-binding</keyword>
<feature type="binding site" evidence="10">
    <location>
        <begin position="21"/>
        <end position="26"/>
    </location>
    <ligand>
        <name>substrate</name>
    </ligand>
</feature>
<dbReference type="SUPFAM" id="SSF52540">
    <property type="entry name" value="P-loop containing nucleoside triphosphate hydrolases"/>
    <property type="match status" value="2"/>
</dbReference>
<evidence type="ECO:0000256" key="5">
    <source>
        <dbReference type="ARBA" id="ARBA00022694"/>
    </source>
</evidence>
<evidence type="ECO:0000256" key="13">
    <source>
        <dbReference type="RuleBase" id="RU003785"/>
    </source>
</evidence>
<dbReference type="Proteomes" id="UP000052979">
    <property type="component" value="Unassembled WGS sequence"/>
</dbReference>
<comment type="caution">
    <text evidence="14">The sequence shown here is derived from an EMBL/GenBank/DDBJ whole genome shotgun (WGS) entry which is preliminary data.</text>
</comment>
<evidence type="ECO:0000313" key="14">
    <source>
        <dbReference type="EMBL" id="KKM45820.1"/>
    </source>
</evidence>
<keyword evidence="6 10" id="KW-0547">Nucleotide-binding</keyword>
<dbReference type="Gene3D" id="1.10.20.140">
    <property type="match status" value="1"/>
</dbReference>
<comment type="similarity">
    <text evidence="3 10 13">Belongs to the IPP transferase family.</text>
</comment>
<evidence type="ECO:0000256" key="9">
    <source>
        <dbReference type="ARBA" id="ARBA00049563"/>
    </source>
</evidence>
<dbReference type="NCBIfam" id="TIGR00174">
    <property type="entry name" value="miaA"/>
    <property type="match status" value="1"/>
</dbReference>
<dbReference type="InterPro" id="IPR018022">
    <property type="entry name" value="IPT"/>
</dbReference>
<evidence type="ECO:0000256" key="1">
    <source>
        <dbReference type="ARBA" id="ARBA00001946"/>
    </source>
</evidence>
<evidence type="ECO:0000256" key="6">
    <source>
        <dbReference type="ARBA" id="ARBA00022741"/>
    </source>
</evidence>
<dbReference type="AlphaFoldDB" id="A0A0U1PTD4"/>
<dbReference type="STRING" id="145458.APU90_01975"/>
<evidence type="ECO:0000256" key="12">
    <source>
        <dbReference type="RuleBase" id="RU003784"/>
    </source>
</evidence>
<name>A0A0U1PTD4_9MICO</name>
<proteinExistence type="inferred from homology"/>
<protein>
    <recommendedName>
        <fullName evidence="10">tRNA dimethylallyltransferase</fullName>
        <ecNumber evidence="10">2.5.1.75</ecNumber>
    </recommendedName>
    <alternativeName>
        <fullName evidence="10">Dimethylallyl diphosphate:tRNA dimethylallyltransferase</fullName>
        <shortName evidence="10">DMAPP:tRNA dimethylallyltransferase</shortName>
        <shortName evidence="10">DMATase</shortName>
    </alternativeName>
    <alternativeName>
        <fullName evidence="10">Isopentenyl-diphosphate:tRNA isopentenyltransferase</fullName>
        <shortName evidence="10">IPP transferase</shortName>
        <shortName evidence="10">IPPT</shortName>
        <shortName evidence="10">IPTase</shortName>
    </alternativeName>
</protein>
<evidence type="ECO:0000256" key="4">
    <source>
        <dbReference type="ARBA" id="ARBA00022679"/>
    </source>
</evidence>
<comment type="cofactor">
    <cofactor evidence="1 10">
        <name>Mg(2+)</name>
        <dbReference type="ChEBI" id="CHEBI:18420"/>
    </cofactor>
</comment>
<evidence type="ECO:0000256" key="11">
    <source>
        <dbReference type="RuleBase" id="RU003783"/>
    </source>
</evidence>
<comment type="caution">
    <text evidence="10">Lacks conserved residue(s) required for the propagation of feature annotation.</text>
</comment>
<comment type="catalytic activity">
    <reaction evidence="9 10 11">
        <text>adenosine(37) in tRNA + dimethylallyl diphosphate = N(6)-dimethylallyladenosine(37) in tRNA + diphosphate</text>
        <dbReference type="Rhea" id="RHEA:26482"/>
        <dbReference type="Rhea" id="RHEA-COMP:10162"/>
        <dbReference type="Rhea" id="RHEA-COMP:10375"/>
        <dbReference type="ChEBI" id="CHEBI:33019"/>
        <dbReference type="ChEBI" id="CHEBI:57623"/>
        <dbReference type="ChEBI" id="CHEBI:74411"/>
        <dbReference type="ChEBI" id="CHEBI:74415"/>
        <dbReference type="EC" id="2.5.1.75"/>
    </reaction>
</comment>
<dbReference type="EC" id="2.5.1.75" evidence="10"/>
<feature type="site" description="Interaction with substrate tRNA" evidence="10">
    <location>
        <position position="136"/>
    </location>
</feature>
<evidence type="ECO:0000256" key="2">
    <source>
        <dbReference type="ARBA" id="ARBA00003213"/>
    </source>
</evidence>
<keyword evidence="5 10" id="KW-0819">tRNA processing</keyword>
<dbReference type="Gene3D" id="3.40.50.300">
    <property type="entry name" value="P-loop containing nucleotide triphosphate hydrolases"/>
    <property type="match status" value="1"/>
</dbReference>
<evidence type="ECO:0000256" key="8">
    <source>
        <dbReference type="ARBA" id="ARBA00022842"/>
    </source>
</evidence>
<dbReference type="PANTHER" id="PTHR11088:SF60">
    <property type="entry name" value="TRNA DIMETHYLALLYLTRANSFERASE"/>
    <property type="match status" value="1"/>
</dbReference>
<dbReference type="GO" id="GO:0005524">
    <property type="term" value="F:ATP binding"/>
    <property type="evidence" value="ECO:0007669"/>
    <property type="project" value="UniProtKB-UniRule"/>
</dbReference>
<keyword evidence="8 10" id="KW-0460">Magnesium</keyword>
<organism evidence="14 15">
    <name type="scientific">Rathayibacter toxicus</name>
    <dbReference type="NCBI Taxonomy" id="145458"/>
    <lineage>
        <taxon>Bacteria</taxon>
        <taxon>Bacillati</taxon>
        <taxon>Actinomycetota</taxon>
        <taxon>Actinomycetes</taxon>
        <taxon>Micrococcales</taxon>
        <taxon>Microbacteriaceae</taxon>
        <taxon>Rathayibacter</taxon>
    </lineage>
</organism>
<dbReference type="eggNOG" id="COG0324">
    <property type="taxonomic scope" value="Bacteria"/>
</dbReference>
<dbReference type="Pfam" id="PF01715">
    <property type="entry name" value="IPPT"/>
    <property type="match status" value="1"/>
</dbReference>
<accession>A0A0U1PTD4</accession>
<keyword evidence="15" id="KW-1185">Reference proteome</keyword>
<dbReference type="PANTHER" id="PTHR11088">
    <property type="entry name" value="TRNA DIMETHYLALLYLTRANSFERASE"/>
    <property type="match status" value="1"/>
</dbReference>
<dbReference type="EMBL" id="LBFI01000031">
    <property type="protein sequence ID" value="KKM45820.1"/>
    <property type="molecule type" value="Genomic_DNA"/>
</dbReference>
<evidence type="ECO:0000256" key="3">
    <source>
        <dbReference type="ARBA" id="ARBA00005842"/>
    </source>
</evidence>